<name>A0A6H9SUA9_9BURK</name>
<proteinExistence type="predicted"/>
<evidence type="ECO:0000259" key="1">
    <source>
        <dbReference type="Pfam" id="PF09832"/>
    </source>
</evidence>
<feature type="domain" description="DUF2059" evidence="1">
    <location>
        <begin position="109"/>
        <end position="151"/>
    </location>
</feature>
<organism evidence="2 3">
    <name type="scientific">Burkholderia latens</name>
    <dbReference type="NCBI Taxonomy" id="488446"/>
    <lineage>
        <taxon>Bacteria</taxon>
        <taxon>Pseudomonadati</taxon>
        <taxon>Pseudomonadota</taxon>
        <taxon>Betaproteobacteria</taxon>
        <taxon>Burkholderiales</taxon>
        <taxon>Burkholderiaceae</taxon>
        <taxon>Burkholderia</taxon>
        <taxon>Burkholderia cepacia complex</taxon>
    </lineage>
</organism>
<dbReference type="Pfam" id="PF09832">
    <property type="entry name" value="DUF2059"/>
    <property type="match status" value="1"/>
</dbReference>
<dbReference type="AlphaFoldDB" id="A0A6H9SUA9"/>
<comment type="caution">
    <text evidence="2">The sequence shown here is derived from an EMBL/GenBank/DDBJ whole genome shotgun (WGS) entry which is preliminary data.</text>
</comment>
<dbReference type="InterPro" id="IPR018637">
    <property type="entry name" value="DUF2059"/>
</dbReference>
<dbReference type="OrthoDB" id="9025900at2"/>
<protein>
    <submittedName>
        <fullName evidence="2">DUF2059 domain-containing protein</fullName>
    </submittedName>
</protein>
<dbReference type="PROSITE" id="PS51257">
    <property type="entry name" value="PROKAR_LIPOPROTEIN"/>
    <property type="match status" value="1"/>
</dbReference>
<sequence>MRNSYAILIVSCMAMTGCVSTTHAQLRGLDDLNRFGEKRTLCRQALSSSGMEDDMDQRIRDLVGKSYESANRKRWPKGSSDASTYREMVEDTVNDLRDPVLKQLTDSCARNFSIDELRSVNDFYTSPAGQAWLSKGRTTIMPEMARAVSRIQPRIDEN</sequence>
<dbReference type="EMBL" id="VZOJ01000004">
    <property type="protein sequence ID" value="KAB0644243.1"/>
    <property type="molecule type" value="Genomic_DNA"/>
</dbReference>
<accession>A0A6H9SUA9</accession>
<dbReference type="Proteomes" id="UP000430232">
    <property type="component" value="Unassembled WGS sequence"/>
</dbReference>
<evidence type="ECO:0000313" key="2">
    <source>
        <dbReference type="EMBL" id="KAB0644243.1"/>
    </source>
</evidence>
<evidence type="ECO:0000313" key="3">
    <source>
        <dbReference type="Proteomes" id="UP000430232"/>
    </source>
</evidence>
<keyword evidence="3" id="KW-1185">Reference proteome</keyword>
<reference evidence="2 3" key="1">
    <citation type="submission" date="2019-09" db="EMBL/GenBank/DDBJ databases">
        <title>Draft genome sequences of 48 bacterial type strains from the CCUG.</title>
        <authorList>
            <person name="Tunovic T."/>
            <person name="Pineiro-Iglesias B."/>
            <person name="Unosson C."/>
            <person name="Inganas E."/>
            <person name="Ohlen M."/>
            <person name="Cardew S."/>
            <person name="Jensie-Markopoulos S."/>
            <person name="Salva-Serra F."/>
            <person name="Jaen-Luchoro D."/>
            <person name="Karlsson R."/>
            <person name="Svensson-Stadler L."/>
            <person name="Chun J."/>
            <person name="Moore E."/>
        </authorList>
    </citation>
    <scope>NUCLEOTIDE SEQUENCE [LARGE SCALE GENOMIC DNA]</scope>
    <source>
        <strain evidence="2 3">CCUG 54555</strain>
    </source>
</reference>
<gene>
    <name evidence="2" type="ORF">F7R21_03365</name>
</gene>